<keyword evidence="2" id="KW-1003">Cell membrane</keyword>
<feature type="transmembrane region" description="Helical" evidence="6">
    <location>
        <begin position="127"/>
        <end position="149"/>
    </location>
</feature>
<sequence length="350" mass="38107">MAGRPSGVVKESYLSDMAFLQKRFHYVGLASLLAFIFLVPFIESTFAPRFIMLISIFAVALMGLNLLTSAYLFSVMHSAIMGVGGFSAALLSQPPYNLPFFITIPLAGIIAAATSVFFGLPSLRVKTFYLIFSTTAAHFIIVWILSFIVRGVPGTVVYTAPMSILGYELGILEQYYTFIIITILMAVAIAHIGRTPLGKALVMIGEKDYAAQVHGLSLLKYKAFAFAIAGFYGGVGGALWAYMLKLITIEHVSFELGWEMLGVGVIVGGLGSYVWGSILGALLMRAVVDLINFTVSSLASTMPWISQAAFGFRIIVFGAIIAVILILEPRGLAALLRKVKRFFDLWPFSY</sequence>
<keyword evidence="3 6" id="KW-0812">Transmembrane</keyword>
<evidence type="ECO:0000313" key="7">
    <source>
        <dbReference type="EMBL" id="HIQ29858.1"/>
    </source>
</evidence>
<reference evidence="7" key="1">
    <citation type="journal article" date="2020" name="ISME J.">
        <title>Gammaproteobacteria mediating utilization of methyl-, sulfur- and petroleum organic compounds in deep ocean hydrothermal plumes.</title>
        <authorList>
            <person name="Zhou Z."/>
            <person name="Liu Y."/>
            <person name="Pan J."/>
            <person name="Cron B.R."/>
            <person name="Toner B.M."/>
            <person name="Anantharaman K."/>
            <person name="Breier J.A."/>
            <person name="Dick G.J."/>
            <person name="Li M."/>
        </authorList>
    </citation>
    <scope>NUCLEOTIDE SEQUENCE</scope>
    <source>
        <strain evidence="7">SZUA-1515</strain>
    </source>
</reference>
<name>A0A832ZVW7_CALS0</name>
<feature type="transmembrane region" description="Helical" evidence="6">
    <location>
        <begin position="308"/>
        <end position="327"/>
    </location>
</feature>
<dbReference type="Proteomes" id="UP000608579">
    <property type="component" value="Unassembled WGS sequence"/>
</dbReference>
<dbReference type="CDD" id="cd06581">
    <property type="entry name" value="TM_PBP1_LivM_like"/>
    <property type="match status" value="1"/>
</dbReference>
<feature type="transmembrane region" description="Helical" evidence="6">
    <location>
        <begin position="24"/>
        <end position="42"/>
    </location>
</feature>
<evidence type="ECO:0000256" key="6">
    <source>
        <dbReference type="SAM" id="Phobius"/>
    </source>
</evidence>
<evidence type="ECO:0000313" key="8">
    <source>
        <dbReference type="Proteomes" id="UP000608579"/>
    </source>
</evidence>
<gene>
    <name evidence="7" type="ORF">EYH45_04760</name>
</gene>
<evidence type="ECO:0000256" key="4">
    <source>
        <dbReference type="ARBA" id="ARBA00022989"/>
    </source>
</evidence>
<evidence type="ECO:0000256" key="1">
    <source>
        <dbReference type="ARBA" id="ARBA00004651"/>
    </source>
</evidence>
<evidence type="ECO:0000256" key="2">
    <source>
        <dbReference type="ARBA" id="ARBA00022475"/>
    </source>
</evidence>
<dbReference type="GO" id="GO:0015658">
    <property type="term" value="F:branched-chain amino acid transmembrane transporter activity"/>
    <property type="evidence" value="ECO:0007669"/>
    <property type="project" value="InterPro"/>
</dbReference>
<proteinExistence type="predicted"/>
<keyword evidence="4 6" id="KW-1133">Transmembrane helix</keyword>
<feature type="transmembrane region" description="Helical" evidence="6">
    <location>
        <begin position="175"/>
        <end position="193"/>
    </location>
</feature>
<evidence type="ECO:0000256" key="5">
    <source>
        <dbReference type="ARBA" id="ARBA00023136"/>
    </source>
</evidence>
<feature type="transmembrane region" description="Helical" evidence="6">
    <location>
        <begin position="98"/>
        <end position="120"/>
    </location>
</feature>
<dbReference type="InterPro" id="IPR043428">
    <property type="entry name" value="LivM-like"/>
</dbReference>
<feature type="transmembrane region" description="Helical" evidence="6">
    <location>
        <begin position="223"/>
        <end position="244"/>
    </location>
</feature>
<comment type="subcellular location">
    <subcellularLocation>
        <location evidence="1">Cell membrane</location>
        <topology evidence="1">Multi-pass membrane protein</topology>
    </subcellularLocation>
</comment>
<dbReference type="GO" id="GO:0005886">
    <property type="term" value="C:plasma membrane"/>
    <property type="evidence" value="ECO:0007669"/>
    <property type="project" value="UniProtKB-SubCell"/>
</dbReference>
<evidence type="ECO:0000256" key="3">
    <source>
        <dbReference type="ARBA" id="ARBA00022692"/>
    </source>
</evidence>
<dbReference type="EMBL" id="DQVM01000091">
    <property type="protein sequence ID" value="HIQ29858.1"/>
    <property type="molecule type" value="Genomic_DNA"/>
</dbReference>
<protein>
    <submittedName>
        <fullName evidence="7">Branched-chain amino acid ABC transporter permease</fullName>
    </submittedName>
</protein>
<dbReference type="InterPro" id="IPR001851">
    <property type="entry name" value="ABC_transp_permease"/>
</dbReference>
<organism evidence="7 8">
    <name type="scientific">Caldiarchaeum subterraneum</name>
    <dbReference type="NCBI Taxonomy" id="311458"/>
    <lineage>
        <taxon>Archaea</taxon>
        <taxon>Nitrososphaerota</taxon>
        <taxon>Candidatus Caldarchaeales</taxon>
        <taxon>Candidatus Caldarchaeaceae</taxon>
        <taxon>Candidatus Caldarchaeum</taxon>
    </lineage>
</organism>
<feature type="transmembrane region" description="Helical" evidence="6">
    <location>
        <begin position="256"/>
        <end position="275"/>
    </location>
</feature>
<dbReference type="Pfam" id="PF02653">
    <property type="entry name" value="BPD_transp_2"/>
    <property type="match status" value="1"/>
</dbReference>
<accession>A0A832ZVW7</accession>
<feature type="transmembrane region" description="Helical" evidence="6">
    <location>
        <begin position="48"/>
        <end position="64"/>
    </location>
</feature>
<keyword evidence="5 6" id="KW-0472">Membrane</keyword>
<dbReference type="PANTHER" id="PTHR30482">
    <property type="entry name" value="HIGH-AFFINITY BRANCHED-CHAIN AMINO ACID TRANSPORT SYSTEM PERMEASE"/>
    <property type="match status" value="1"/>
</dbReference>
<dbReference type="AlphaFoldDB" id="A0A832ZVW7"/>
<comment type="caution">
    <text evidence="7">The sequence shown here is derived from an EMBL/GenBank/DDBJ whole genome shotgun (WGS) entry which is preliminary data.</text>
</comment>
<dbReference type="PANTHER" id="PTHR30482:SF5">
    <property type="entry name" value="ABC TRANSPORTER PERMEASE PROTEIN"/>
    <property type="match status" value="1"/>
</dbReference>